<evidence type="ECO:0000256" key="5">
    <source>
        <dbReference type="SAM" id="Phobius"/>
    </source>
</evidence>
<dbReference type="Gene3D" id="3.20.20.80">
    <property type="entry name" value="Glycosidases"/>
    <property type="match status" value="1"/>
</dbReference>
<dbReference type="PANTHER" id="PTHR31263:SF0">
    <property type="entry name" value="CELLULASE FAMILY PROTEIN (AFU_ORTHOLOGUE AFUA_5G14560)"/>
    <property type="match status" value="1"/>
</dbReference>
<keyword evidence="5" id="KW-0472">Membrane</keyword>
<dbReference type="InterPro" id="IPR001547">
    <property type="entry name" value="Glyco_hydro_5"/>
</dbReference>
<protein>
    <submittedName>
        <fullName evidence="7">Cellulase family protein</fullName>
    </submittedName>
</protein>
<accession>A0A166Q056</accession>
<comment type="caution">
    <text evidence="7">The sequence shown here is derived from an EMBL/GenBank/DDBJ whole genome shotgun (WGS) entry which is preliminary data.</text>
</comment>
<dbReference type="Proteomes" id="UP000076552">
    <property type="component" value="Unassembled WGS sequence"/>
</dbReference>
<evidence type="ECO:0000256" key="4">
    <source>
        <dbReference type="RuleBase" id="RU361153"/>
    </source>
</evidence>
<evidence type="ECO:0000313" key="7">
    <source>
        <dbReference type="EMBL" id="KZL67369.1"/>
    </source>
</evidence>
<dbReference type="GO" id="GO:0004553">
    <property type="term" value="F:hydrolase activity, hydrolyzing O-glycosyl compounds"/>
    <property type="evidence" value="ECO:0007669"/>
    <property type="project" value="InterPro"/>
</dbReference>
<dbReference type="EMBL" id="LFIV01000146">
    <property type="protein sequence ID" value="KZL67369.1"/>
    <property type="molecule type" value="Genomic_DNA"/>
</dbReference>
<keyword evidence="2 4" id="KW-0378">Hydrolase</keyword>
<name>A0A166Q056_9PEZI</name>
<proteinExistence type="inferred from homology"/>
<keyword evidence="8" id="KW-1185">Reference proteome</keyword>
<evidence type="ECO:0000256" key="2">
    <source>
        <dbReference type="ARBA" id="ARBA00022801"/>
    </source>
</evidence>
<keyword evidence="5" id="KW-0812">Transmembrane</keyword>
<keyword evidence="5" id="KW-1133">Transmembrane helix</keyword>
<organism evidence="7 8">
    <name type="scientific">Colletotrichum tofieldiae</name>
    <dbReference type="NCBI Taxonomy" id="708197"/>
    <lineage>
        <taxon>Eukaryota</taxon>
        <taxon>Fungi</taxon>
        <taxon>Dikarya</taxon>
        <taxon>Ascomycota</taxon>
        <taxon>Pezizomycotina</taxon>
        <taxon>Sordariomycetes</taxon>
        <taxon>Hypocreomycetidae</taxon>
        <taxon>Glomerellales</taxon>
        <taxon>Glomerellaceae</taxon>
        <taxon>Colletotrichum</taxon>
        <taxon>Colletotrichum spaethianum species complex</taxon>
    </lineage>
</organism>
<comment type="similarity">
    <text evidence="1 4">Belongs to the glycosyl hydrolase 5 (cellulase A) family.</text>
</comment>
<feature type="transmembrane region" description="Helical" evidence="5">
    <location>
        <begin position="31"/>
        <end position="52"/>
    </location>
</feature>
<dbReference type="SUPFAM" id="SSF51445">
    <property type="entry name" value="(Trans)glycosidases"/>
    <property type="match status" value="1"/>
</dbReference>
<evidence type="ECO:0000259" key="6">
    <source>
        <dbReference type="Pfam" id="PF00150"/>
    </source>
</evidence>
<dbReference type="InterPro" id="IPR017853">
    <property type="entry name" value="GH"/>
</dbReference>
<sequence>MNQKTQEFGSLSGPQAYRNTSHSTRLYQQPVVMRLIHCVWAMCALLILPVLAQKPQLPLFSTSRWITDSSNKRVKLRCINWAGHMEVNLPEGLHKQPIEYLADWIKQEGFNCVRLTYSTDHALNPGVKVRDSFVNGARAAGVPEADLLRLYDQAVQKNPFLADPGVTQRDVFSRVIDVLWDRGVMTVLDNHVSRASWCCNLDDGNGWWKDARFYWAANSRYFDTDDWLAGLQQVSLWAKTRPGVAAISLRNELRATWTQIPFAADQWYGYVTRGAKVVHEANPDVLVIIGGLNSATDFVPLRTRSLDTAAWRGKNVWEAHSYSFTVTTPNFGDCNVERTQYGALFGFVLEQGKAYTGPLFMSEFGVAMSGGPEDGLSAEEHAYLTCLVGYLEGNDADWALWAIQGTYYVRNKVVDFDETWGAMDHEWKGWRNPAFKGMLGNIFVVTQGP</sequence>
<keyword evidence="3 4" id="KW-0326">Glycosidase</keyword>
<evidence type="ECO:0000256" key="1">
    <source>
        <dbReference type="ARBA" id="ARBA00005641"/>
    </source>
</evidence>
<evidence type="ECO:0000256" key="3">
    <source>
        <dbReference type="ARBA" id="ARBA00023295"/>
    </source>
</evidence>
<reference evidence="7 8" key="1">
    <citation type="submission" date="2015-06" db="EMBL/GenBank/DDBJ databases">
        <title>Survival trade-offs in plant roots during colonization by closely related pathogenic and mutualistic fungi.</title>
        <authorList>
            <person name="Hacquard S."/>
            <person name="Kracher B."/>
            <person name="Hiruma K."/>
            <person name="Weinman A."/>
            <person name="Muench P."/>
            <person name="Garrido Oter R."/>
            <person name="Ver Loren van Themaat E."/>
            <person name="Dallerey J.-F."/>
            <person name="Damm U."/>
            <person name="Henrissat B."/>
            <person name="Lespinet O."/>
            <person name="Thon M."/>
            <person name="Kemen E."/>
            <person name="McHardy A.C."/>
            <person name="Schulze-Lefert P."/>
            <person name="O'Connell R.J."/>
        </authorList>
    </citation>
    <scope>NUCLEOTIDE SEQUENCE [LARGE SCALE GENOMIC DNA]</scope>
    <source>
        <strain evidence="7 8">0861</strain>
    </source>
</reference>
<evidence type="ECO:0000313" key="8">
    <source>
        <dbReference type="Proteomes" id="UP000076552"/>
    </source>
</evidence>
<dbReference type="STRING" id="708197.A0A166Q056"/>
<gene>
    <name evidence="7" type="ORF">CT0861_09122</name>
</gene>
<dbReference type="PANTHER" id="PTHR31263">
    <property type="entry name" value="CELLULASE FAMILY PROTEIN (AFU_ORTHOLOGUE AFUA_5G14560)"/>
    <property type="match status" value="1"/>
</dbReference>
<dbReference type="Pfam" id="PF00150">
    <property type="entry name" value="Cellulase"/>
    <property type="match status" value="1"/>
</dbReference>
<dbReference type="AlphaFoldDB" id="A0A166Q056"/>
<dbReference type="GO" id="GO:0000272">
    <property type="term" value="P:polysaccharide catabolic process"/>
    <property type="evidence" value="ECO:0007669"/>
    <property type="project" value="InterPro"/>
</dbReference>
<feature type="domain" description="Glycoside hydrolase family 5" evidence="6">
    <location>
        <begin position="97"/>
        <end position="404"/>
    </location>
</feature>